<protein>
    <submittedName>
        <fullName evidence="1">Uncharacterized protein</fullName>
    </submittedName>
</protein>
<accession>A0ACC0ZL34</accession>
<reference evidence="2" key="1">
    <citation type="journal article" date="2023" name="G3 (Bethesda)">
        <title>Genome assembly and association tests identify interacting loci associated with vigor, precocity, and sex in interspecific pistachio rootstocks.</title>
        <authorList>
            <person name="Palmer W."/>
            <person name="Jacygrad E."/>
            <person name="Sagayaradj S."/>
            <person name="Cavanaugh K."/>
            <person name="Han R."/>
            <person name="Bertier L."/>
            <person name="Beede B."/>
            <person name="Kafkas S."/>
            <person name="Golino D."/>
            <person name="Preece J."/>
            <person name="Michelmore R."/>
        </authorList>
    </citation>
    <scope>NUCLEOTIDE SEQUENCE [LARGE SCALE GENOMIC DNA]</scope>
</reference>
<keyword evidence="2" id="KW-1185">Reference proteome</keyword>
<dbReference type="EMBL" id="CM047736">
    <property type="protein sequence ID" value="KAJ0053343.1"/>
    <property type="molecule type" value="Genomic_DNA"/>
</dbReference>
<name>A0ACC0ZL34_9ROSI</name>
<evidence type="ECO:0000313" key="2">
    <source>
        <dbReference type="Proteomes" id="UP001163603"/>
    </source>
</evidence>
<organism evidence="1 2">
    <name type="scientific">Pistacia integerrima</name>
    <dbReference type="NCBI Taxonomy" id="434235"/>
    <lineage>
        <taxon>Eukaryota</taxon>
        <taxon>Viridiplantae</taxon>
        <taxon>Streptophyta</taxon>
        <taxon>Embryophyta</taxon>
        <taxon>Tracheophyta</taxon>
        <taxon>Spermatophyta</taxon>
        <taxon>Magnoliopsida</taxon>
        <taxon>eudicotyledons</taxon>
        <taxon>Gunneridae</taxon>
        <taxon>Pentapetalae</taxon>
        <taxon>rosids</taxon>
        <taxon>malvids</taxon>
        <taxon>Sapindales</taxon>
        <taxon>Anacardiaceae</taxon>
        <taxon>Pistacia</taxon>
    </lineage>
</organism>
<dbReference type="Proteomes" id="UP001163603">
    <property type="component" value="Chromosome 1"/>
</dbReference>
<sequence>MQVSLRLGFVVFMVMALCMSKTPVTESLFNKFSVQIVNDFKNHTLEAHCKSKDNDLELQHISVRGEFKFKFRINFTSTILFYCNMWWVGGQKSFSVFKVDDKFLLDFCTLTYCRWKAQEDGIYVYSDKHKQFRFMYHWDH</sequence>
<proteinExistence type="predicted"/>
<evidence type="ECO:0000313" key="1">
    <source>
        <dbReference type="EMBL" id="KAJ0053343.1"/>
    </source>
</evidence>
<comment type="caution">
    <text evidence="1">The sequence shown here is derived from an EMBL/GenBank/DDBJ whole genome shotgun (WGS) entry which is preliminary data.</text>
</comment>
<gene>
    <name evidence="1" type="ORF">Pint_01607</name>
</gene>